<evidence type="ECO:0000256" key="6">
    <source>
        <dbReference type="NCBIfam" id="TIGR02821"/>
    </source>
</evidence>
<evidence type="ECO:0000313" key="10">
    <source>
        <dbReference type="Proteomes" id="UP000006833"/>
    </source>
</evidence>
<evidence type="ECO:0000256" key="4">
    <source>
        <dbReference type="ARBA" id="ARBA00022801"/>
    </source>
</evidence>
<dbReference type="MEROPS" id="S09.940"/>
<reference evidence="10" key="1">
    <citation type="journal article" date="2010" name="ISME J.">
        <title>The complete genome sequence of the algal symbiont Dinoroseobacter shibae: a hitchhiker's guide to life in the sea.</title>
        <authorList>
            <person name="Wagner-Dobler I."/>
            <person name="Ballhausen B."/>
            <person name="Berger M."/>
            <person name="Brinkhoff T."/>
            <person name="Buchholz I."/>
            <person name="Bunk B."/>
            <person name="Cypionka H."/>
            <person name="Daniel R."/>
            <person name="Drepper T."/>
            <person name="Gerdts G."/>
            <person name="Hahnke S."/>
            <person name="Han C."/>
            <person name="Jahn D."/>
            <person name="Kalhoefer D."/>
            <person name="Kiss H."/>
            <person name="Klenk H.P."/>
            <person name="Kyrpides N."/>
            <person name="Liebl W."/>
            <person name="Liesegang H."/>
            <person name="Meincke L."/>
            <person name="Pati A."/>
            <person name="Petersen J."/>
            <person name="Piekarski T."/>
            <person name="Pommerenke C."/>
            <person name="Pradella S."/>
            <person name="Pukall R."/>
            <person name="Rabus R."/>
            <person name="Stackebrandt E."/>
            <person name="Thole S."/>
            <person name="Thompson L."/>
            <person name="Tielen P."/>
            <person name="Tomasch J."/>
            <person name="von Jan M."/>
            <person name="Wanphrut N."/>
            <person name="Wichels A."/>
            <person name="Zech H."/>
            <person name="Simon M."/>
        </authorList>
    </citation>
    <scope>NUCLEOTIDE SEQUENCE [LARGE SCALE GENOMIC DNA]</scope>
    <source>
        <strain evidence="10">DSM 16493 / NCIMB 14021 / DFL 12</strain>
    </source>
</reference>
<dbReference type="GO" id="GO:0018738">
    <property type="term" value="F:S-formylglutathione hydrolase activity"/>
    <property type="evidence" value="ECO:0007669"/>
    <property type="project" value="UniProtKB-UniRule"/>
</dbReference>
<keyword evidence="3 8" id="KW-0719">Serine esterase</keyword>
<proteinExistence type="inferred from homology"/>
<comment type="catalytic activity">
    <reaction evidence="5 8">
        <text>S-formylglutathione + H2O = formate + glutathione + H(+)</text>
        <dbReference type="Rhea" id="RHEA:14961"/>
        <dbReference type="ChEBI" id="CHEBI:15377"/>
        <dbReference type="ChEBI" id="CHEBI:15378"/>
        <dbReference type="ChEBI" id="CHEBI:15740"/>
        <dbReference type="ChEBI" id="CHEBI:57688"/>
        <dbReference type="ChEBI" id="CHEBI:57925"/>
        <dbReference type="EC" id="3.1.2.12"/>
    </reaction>
</comment>
<dbReference type="GO" id="GO:0046294">
    <property type="term" value="P:formaldehyde catabolic process"/>
    <property type="evidence" value="ECO:0007669"/>
    <property type="project" value="InterPro"/>
</dbReference>
<dbReference type="Pfam" id="PF00756">
    <property type="entry name" value="Esterase"/>
    <property type="match status" value="1"/>
</dbReference>
<feature type="active site" description="Charge relay system" evidence="7">
    <location>
        <position position="146"/>
    </location>
</feature>
<dbReference type="EC" id="3.1.2.12" evidence="2 6"/>
<evidence type="ECO:0000256" key="8">
    <source>
        <dbReference type="RuleBase" id="RU363068"/>
    </source>
</evidence>
<dbReference type="AlphaFoldDB" id="A8LNR4"/>
<gene>
    <name evidence="9" type="ordered locus">Dshi_0474</name>
</gene>
<dbReference type="GO" id="GO:0005829">
    <property type="term" value="C:cytosol"/>
    <property type="evidence" value="ECO:0007669"/>
    <property type="project" value="TreeGrafter"/>
</dbReference>
<dbReference type="Proteomes" id="UP000006833">
    <property type="component" value="Chromosome"/>
</dbReference>
<dbReference type="OrthoDB" id="9782200at2"/>
<feature type="active site" description="Charge relay system" evidence="7">
    <location>
        <position position="222"/>
    </location>
</feature>
<accession>A8LNR4</accession>
<sequence length="275" mass="30315">MVDLVAENRSFGGTQKVFSHRSSTCNCDMTFAAYLPPQISEGPVPVLWYLSGLTCTHENAMVKGGFQEHAAKNGIAVVFPDTSPRGDGVADDDAYDLGQGAGFYVNATRDPWKPHFQMYDYVLQELRGIVLETLPVQDRHGITGHSMGGHGAITMALRNPDMFTSLSAFAPISHPTQSDWGRKQLSAYLGDDEAAWSAHDSTILLKEHGWKGDLLVDQGASDQFLDLLKPEALAEAMIARRQPGQVRMQAGYDHSYFFVSTFAQDHVEWHAARLN</sequence>
<keyword evidence="4 8" id="KW-0378">Hydrolase</keyword>
<dbReference type="PANTHER" id="PTHR10061">
    <property type="entry name" value="S-FORMYLGLUTATHIONE HYDROLASE"/>
    <property type="match status" value="1"/>
</dbReference>
<dbReference type="ESTHER" id="dinsh-a8lnr4">
    <property type="family name" value="A85-EsteraseD-FGH"/>
</dbReference>
<evidence type="ECO:0000256" key="7">
    <source>
        <dbReference type="PIRSR" id="PIRSR614186-1"/>
    </source>
</evidence>
<dbReference type="InterPro" id="IPR029058">
    <property type="entry name" value="AB_hydrolase_fold"/>
</dbReference>
<dbReference type="GO" id="GO:0052689">
    <property type="term" value="F:carboxylic ester hydrolase activity"/>
    <property type="evidence" value="ECO:0007669"/>
    <property type="project" value="UniProtKB-KW"/>
</dbReference>
<evidence type="ECO:0000313" key="9">
    <source>
        <dbReference type="EMBL" id="ABV92222.1"/>
    </source>
</evidence>
<keyword evidence="10" id="KW-1185">Reference proteome</keyword>
<comment type="function">
    <text evidence="8">Serine hydrolase involved in the detoxification of formaldehyde.</text>
</comment>
<feature type="active site" description="Charge relay system" evidence="7">
    <location>
        <position position="254"/>
    </location>
</feature>
<evidence type="ECO:0000256" key="1">
    <source>
        <dbReference type="ARBA" id="ARBA00005622"/>
    </source>
</evidence>
<organism evidence="9 10">
    <name type="scientific">Dinoroseobacter shibae (strain DSM 16493 / NCIMB 14021 / DFL 12)</name>
    <dbReference type="NCBI Taxonomy" id="398580"/>
    <lineage>
        <taxon>Bacteria</taxon>
        <taxon>Pseudomonadati</taxon>
        <taxon>Pseudomonadota</taxon>
        <taxon>Alphaproteobacteria</taxon>
        <taxon>Rhodobacterales</taxon>
        <taxon>Roseobacteraceae</taxon>
        <taxon>Dinoroseobacter</taxon>
    </lineage>
</organism>
<dbReference type="HOGENOM" id="CLU_056472_0_0_5"/>
<dbReference type="SUPFAM" id="SSF53474">
    <property type="entry name" value="alpha/beta-Hydrolases"/>
    <property type="match status" value="1"/>
</dbReference>
<dbReference type="EMBL" id="CP000830">
    <property type="protein sequence ID" value="ABV92222.1"/>
    <property type="molecule type" value="Genomic_DNA"/>
</dbReference>
<evidence type="ECO:0000256" key="5">
    <source>
        <dbReference type="ARBA" id="ARBA00047590"/>
    </source>
</evidence>
<dbReference type="STRING" id="398580.Dshi_0474"/>
<dbReference type="KEGG" id="dsh:Dshi_0474"/>
<dbReference type="eggNOG" id="COG0627">
    <property type="taxonomic scope" value="Bacteria"/>
</dbReference>
<comment type="similarity">
    <text evidence="1 8">Belongs to the esterase D family.</text>
</comment>
<dbReference type="PANTHER" id="PTHR10061:SF0">
    <property type="entry name" value="S-FORMYLGLUTATHIONE HYDROLASE"/>
    <property type="match status" value="1"/>
</dbReference>
<evidence type="ECO:0000256" key="3">
    <source>
        <dbReference type="ARBA" id="ARBA00022487"/>
    </source>
</evidence>
<dbReference type="InterPro" id="IPR014186">
    <property type="entry name" value="S-formylglutathione_hydrol"/>
</dbReference>
<dbReference type="InterPro" id="IPR000801">
    <property type="entry name" value="Esterase-like"/>
</dbReference>
<evidence type="ECO:0000256" key="2">
    <source>
        <dbReference type="ARBA" id="ARBA00012479"/>
    </source>
</evidence>
<dbReference type="NCBIfam" id="TIGR02821">
    <property type="entry name" value="fghA_ester_D"/>
    <property type="match status" value="1"/>
</dbReference>
<dbReference type="FunFam" id="3.40.50.1820:FF:000002">
    <property type="entry name" value="S-formylglutathione hydrolase"/>
    <property type="match status" value="1"/>
</dbReference>
<dbReference type="Gene3D" id="3.40.50.1820">
    <property type="entry name" value="alpha/beta hydrolase"/>
    <property type="match status" value="1"/>
</dbReference>
<name>A8LNR4_DINSH</name>
<protein>
    <recommendedName>
        <fullName evidence="2 6">S-formylglutathione hydrolase</fullName>
        <ecNumber evidence="2 6">3.1.2.12</ecNumber>
    </recommendedName>
</protein>
<dbReference type="RefSeq" id="WP_012177152.1">
    <property type="nucleotide sequence ID" value="NC_009952.1"/>
</dbReference>